<evidence type="ECO:0000313" key="3">
    <source>
        <dbReference type="EMBL" id="RMX61165.1"/>
    </source>
</evidence>
<dbReference type="OMA" id="HEIQRIN"/>
<dbReference type="AlphaFoldDB" id="A0A3M6V5K8"/>
<evidence type="ECO:0000313" key="4">
    <source>
        <dbReference type="Proteomes" id="UP000275408"/>
    </source>
</evidence>
<name>A0A3M6V5K8_POCDA</name>
<accession>A0A3M6V5K8</accession>
<dbReference type="Proteomes" id="UP000275408">
    <property type="component" value="Unassembled WGS sequence"/>
</dbReference>
<evidence type="ECO:0000256" key="2">
    <source>
        <dbReference type="SAM" id="MobiDB-lite"/>
    </source>
</evidence>
<feature type="region of interest" description="Disordered" evidence="2">
    <location>
        <begin position="147"/>
        <end position="168"/>
    </location>
</feature>
<proteinExistence type="predicted"/>
<dbReference type="OrthoDB" id="5964492at2759"/>
<feature type="coiled-coil region" evidence="1">
    <location>
        <begin position="38"/>
        <end position="65"/>
    </location>
</feature>
<organism evidence="3 4">
    <name type="scientific">Pocillopora damicornis</name>
    <name type="common">Cauliflower coral</name>
    <name type="synonym">Millepora damicornis</name>
    <dbReference type="NCBI Taxonomy" id="46731"/>
    <lineage>
        <taxon>Eukaryota</taxon>
        <taxon>Metazoa</taxon>
        <taxon>Cnidaria</taxon>
        <taxon>Anthozoa</taxon>
        <taxon>Hexacorallia</taxon>
        <taxon>Scleractinia</taxon>
        <taxon>Astrocoeniina</taxon>
        <taxon>Pocilloporidae</taxon>
        <taxon>Pocillopora</taxon>
    </lineage>
</organism>
<sequence length="168" mass="19312">MNHPSDEPDDNQNFHDEISSTLKDVEIFLSDLAEESLQLHLEKQRDELLEKVIQLKKKVTEYKNSQMVTNGIKSPRPKRKSYPFAAVKDSMHTYAAHLQKINVDVKPKHPGSPEIRRSVDKPKMRPRSVSCPEIRFTLSHAWRTSLPKVPENEELKVDGDKGSLSEED</sequence>
<comment type="caution">
    <text evidence="3">The sequence shown here is derived from an EMBL/GenBank/DDBJ whole genome shotgun (WGS) entry which is preliminary data.</text>
</comment>
<keyword evidence="1" id="KW-0175">Coiled coil</keyword>
<keyword evidence="4" id="KW-1185">Reference proteome</keyword>
<evidence type="ECO:0000256" key="1">
    <source>
        <dbReference type="SAM" id="Coils"/>
    </source>
</evidence>
<feature type="compositionally biased region" description="Basic and acidic residues" evidence="2">
    <location>
        <begin position="114"/>
        <end position="123"/>
    </location>
</feature>
<feature type="compositionally biased region" description="Basic and acidic residues" evidence="2">
    <location>
        <begin position="150"/>
        <end position="168"/>
    </location>
</feature>
<gene>
    <name evidence="3" type="ORF">pdam_00005655</name>
</gene>
<reference evidence="3 4" key="1">
    <citation type="journal article" date="2018" name="Sci. Rep.">
        <title>Comparative analysis of the Pocillopora damicornis genome highlights role of immune system in coral evolution.</title>
        <authorList>
            <person name="Cunning R."/>
            <person name="Bay R.A."/>
            <person name="Gillette P."/>
            <person name="Baker A.C."/>
            <person name="Traylor-Knowles N."/>
        </authorList>
    </citation>
    <scope>NUCLEOTIDE SEQUENCE [LARGE SCALE GENOMIC DNA]</scope>
    <source>
        <strain evidence="3">RSMAS</strain>
        <tissue evidence="3">Whole animal</tissue>
    </source>
</reference>
<feature type="region of interest" description="Disordered" evidence="2">
    <location>
        <begin position="105"/>
        <end position="130"/>
    </location>
</feature>
<dbReference type="EMBL" id="RCHS01000074">
    <property type="protein sequence ID" value="RMX61165.1"/>
    <property type="molecule type" value="Genomic_DNA"/>
</dbReference>
<protein>
    <submittedName>
        <fullName evidence="3">Uncharacterized protein</fullName>
    </submittedName>
</protein>